<dbReference type="GO" id="GO:0035529">
    <property type="term" value="F:NADH pyrophosphatase activity"/>
    <property type="evidence" value="ECO:0007669"/>
    <property type="project" value="TreeGrafter"/>
</dbReference>
<dbReference type="STRING" id="247633.GP2143_15101"/>
<evidence type="ECO:0000256" key="3">
    <source>
        <dbReference type="ARBA" id="ARBA00022801"/>
    </source>
</evidence>
<evidence type="ECO:0000259" key="5">
    <source>
        <dbReference type="PROSITE" id="PS51462"/>
    </source>
</evidence>
<keyword evidence="2" id="KW-0479">Metal-binding</keyword>
<name>A0Y8Z0_9GAMM</name>
<evidence type="ECO:0000256" key="4">
    <source>
        <dbReference type="ARBA" id="ARBA00022842"/>
    </source>
</evidence>
<sequence>MNQHVIKFCPQCGGGVVSEHLDGQLRLQCVYACGFVNWDNPTPVVAAIVEYDGQVLLARNAQWREGMFALITGFLERGETPEESVLREVNEELGLNGEIAEFVGNYAFHRANQLLIVFHVIATGTICLNEELVEYKLQNKADVIPWDMGTGPALKDWLSSQLN</sequence>
<dbReference type="GO" id="GO:0019677">
    <property type="term" value="P:NAD+ catabolic process"/>
    <property type="evidence" value="ECO:0007669"/>
    <property type="project" value="TreeGrafter"/>
</dbReference>
<evidence type="ECO:0000313" key="6">
    <source>
        <dbReference type="EMBL" id="EAW32594.1"/>
    </source>
</evidence>
<comment type="cofactor">
    <cofactor evidence="1">
        <name>Mg(2+)</name>
        <dbReference type="ChEBI" id="CHEBI:18420"/>
    </cofactor>
</comment>
<accession>A0Y8Z0</accession>
<evidence type="ECO:0000313" key="7">
    <source>
        <dbReference type="Proteomes" id="UP000004931"/>
    </source>
</evidence>
<dbReference type="OrthoDB" id="9791656at2"/>
<organism evidence="6 7">
    <name type="scientific">marine gamma proteobacterium HTCC2143</name>
    <dbReference type="NCBI Taxonomy" id="247633"/>
    <lineage>
        <taxon>Bacteria</taxon>
        <taxon>Pseudomonadati</taxon>
        <taxon>Pseudomonadota</taxon>
        <taxon>Gammaproteobacteria</taxon>
        <taxon>Cellvibrionales</taxon>
        <taxon>Spongiibacteraceae</taxon>
        <taxon>BD1-7 clade</taxon>
    </lineage>
</organism>
<dbReference type="GO" id="GO:0005829">
    <property type="term" value="C:cytosol"/>
    <property type="evidence" value="ECO:0007669"/>
    <property type="project" value="TreeGrafter"/>
</dbReference>
<evidence type="ECO:0000256" key="2">
    <source>
        <dbReference type="ARBA" id="ARBA00022723"/>
    </source>
</evidence>
<dbReference type="Gene3D" id="3.90.79.10">
    <property type="entry name" value="Nucleoside Triphosphate Pyrophosphohydrolase"/>
    <property type="match status" value="1"/>
</dbReference>
<dbReference type="InterPro" id="IPR000086">
    <property type="entry name" value="NUDIX_hydrolase_dom"/>
</dbReference>
<dbReference type="GO" id="GO:0046872">
    <property type="term" value="F:metal ion binding"/>
    <property type="evidence" value="ECO:0007669"/>
    <property type="project" value="UniProtKB-KW"/>
</dbReference>
<dbReference type="SUPFAM" id="SSF55811">
    <property type="entry name" value="Nudix"/>
    <property type="match status" value="1"/>
</dbReference>
<keyword evidence="3" id="KW-0378">Hydrolase</keyword>
<keyword evidence="4" id="KW-0460">Magnesium</keyword>
<dbReference type="Pfam" id="PF00293">
    <property type="entry name" value="NUDIX"/>
    <property type="match status" value="1"/>
</dbReference>
<dbReference type="eggNOG" id="COG2816">
    <property type="taxonomic scope" value="Bacteria"/>
</dbReference>
<dbReference type="PROSITE" id="PS51462">
    <property type="entry name" value="NUDIX"/>
    <property type="match status" value="1"/>
</dbReference>
<dbReference type="GO" id="GO:0006742">
    <property type="term" value="P:NADP+ catabolic process"/>
    <property type="evidence" value="ECO:0007669"/>
    <property type="project" value="TreeGrafter"/>
</dbReference>
<feature type="domain" description="Nudix hydrolase" evidence="5">
    <location>
        <begin position="40"/>
        <end position="160"/>
    </location>
</feature>
<reference evidence="6 7" key="1">
    <citation type="journal article" date="2010" name="J. Bacteriol.">
        <title>Genome sequence of the oligotrophic marine Gammaproteobacterium HTCC2143, isolated from the Oregon Coast.</title>
        <authorList>
            <person name="Oh H.M."/>
            <person name="Kang I."/>
            <person name="Ferriera S."/>
            <person name="Giovannoni S.J."/>
            <person name="Cho J.C."/>
        </authorList>
    </citation>
    <scope>NUCLEOTIDE SEQUENCE [LARGE SCALE GENOMIC DNA]</scope>
    <source>
        <strain evidence="6 7">HTCC2143</strain>
    </source>
</reference>
<comment type="caution">
    <text evidence="6">The sequence shown here is derived from an EMBL/GenBank/DDBJ whole genome shotgun (WGS) entry which is preliminary data.</text>
</comment>
<evidence type="ECO:0000256" key="1">
    <source>
        <dbReference type="ARBA" id="ARBA00001946"/>
    </source>
</evidence>
<proteinExistence type="predicted"/>
<dbReference type="Proteomes" id="UP000004931">
    <property type="component" value="Unassembled WGS sequence"/>
</dbReference>
<keyword evidence="7" id="KW-1185">Reference proteome</keyword>
<protein>
    <submittedName>
        <fullName evidence="6">ADP-ribose pyrophosphatase</fullName>
    </submittedName>
</protein>
<dbReference type="InterPro" id="IPR050241">
    <property type="entry name" value="NAD-cap_RNA_hydrolase_NudC"/>
</dbReference>
<dbReference type="PANTHER" id="PTHR42904:SF12">
    <property type="entry name" value="ADP-RIBOSE PYROPHOSPHATASE-RELATED"/>
    <property type="match status" value="1"/>
</dbReference>
<dbReference type="InterPro" id="IPR015797">
    <property type="entry name" value="NUDIX_hydrolase-like_dom_sf"/>
</dbReference>
<dbReference type="EMBL" id="AAVT01000001">
    <property type="protein sequence ID" value="EAW32594.1"/>
    <property type="molecule type" value="Genomic_DNA"/>
</dbReference>
<gene>
    <name evidence="6" type="ORF">GP2143_15101</name>
</gene>
<dbReference type="AlphaFoldDB" id="A0Y8Z0"/>
<dbReference type="PANTHER" id="PTHR42904">
    <property type="entry name" value="NUDIX HYDROLASE, NUDC SUBFAMILY"/>
    <property type="match status" value="1"/>
</dbReference>